<reference evidence="2" key="2">
    <citation type="journal article" date="2015" name="Fish Shellfish Immunol.">
        <title>Early steps in the European eel (Anguilla anguilla)-Vibrio vulnificus interaction in the gills: Role of the RtxA13 toxin.</title>
        <authorList>
            <person name="Callol A."/>
            <person name="Pajuelo D."/>
            <person name="Ebbesson L."/>
            <person name="Teles M."/>
            <person name="MacKenzie S."/>
            <person name="Amaro C."/>
        </authorList>
    </citation>
    <scope>NUCLEOTIDE SEQUENCE</scope>
</reference>
<dbReference type="EMBL" id="GBXM01090567">
    <property type="protein sequence ID" value="JAH18010.1"/>
    <property type="molecule type" value="Transcribed_RNA"/>
</dbReference>
<feature type="region of interest" description="Disordered" evidence="1">
    <location>
        <begin position="1"/>
        <end position="21"/>
    </location>
</feature>
<proteinExistence type="predicted"/>
<sequence length="30" mass="3362">MKTKNKPVLPKQATTTSKKNQNKAILIFSC</sequence>
<reference evidence="2" key="1">
    <citation type="submission" date="2014-11" db="EMBL/GenBank/DDBJ databases">
        <authorList>
            <person name="Amaro Gonzalez C."/>
        </authorList>
    </citation>
    <scope>NUCLEOTIDE SEQUENCE</scope>
</reference>
<feature type="compositionally biased region" description="Polar residues" evidence="1">
    <location>
        <begin position="12"/>
        <end position="21"/>
    </location>
</feature>
<dbReference type="AlphaFoldDB" id="A0A0E9QNY4"/>
<name>A0A0E9QNY4_ANGAN</name>
<accession>A0A0E9QNY4</accession>
<protein>
    <submittedName>
        <fullName evidence="2">Uncharacterized protein</fullName>
    </submittedName>
</protein>
<organism evidence="2">
    <name type="scientific">Anguilla anguilla</name>
    <name type="common">European freshwater eel</name>
    <name type="synonym">Muraena anguilla</name>
    <dbReference type="NCBI Taxonomy" id="7936"/>
    <lineage>
        <taxon>Eukaryota</taxon>
        <taxon>Metazoa</taxon>
        <taxon>Chordata</taxon>
        <taxon>Craniata</taxon>
        <taxon>Vertebrata</taxon>
        <taxon>Euteleostomi</taxon>
        <taxon>Actinopterygii</taxon>
        <taxon>Neopterygii</taxon>
        <taxon>Teleostei</taxon>
        <taxon>Anguilliformes</taxon>
        <taxon>Anguillidae</taxon>
        <taxon>Anguilla</taxon>
    </lineage>
</organism>
<evidence type="ECO:0000256" key="1">
    <source>
        <dbReference type="SAM" id="MobiDB-lite"/>
    </source>
</evidence>
<evidence type="ECO:0000313" key="2">
    <source>
        <dbReference type="EMBL" id="JAH18010.1"/>
    </source>
</evidence>